<reference evidence="3 4" key="1">
    <citation type="journal article" date="2017" name="Int. J. Syst. Evol. Microbiol.">
        <title>Brenneria populi subsp. brevivirga subsp. nov. isolated from symptomatic bark of Populus x euramericana canker, and description of Brenneria populi subsp. populi subsp. nov.</title>
        <authorList>
            <person name="Zheng M.H."/>
            <person name="Piao C.G."/>
            <person name="Xue H."/>
            <person name="Guo M.W."/>
            <person name="Li Y."/>
        </authorList>
    </citation>
    <scope>NUCLEOTIDE SEQUENCE [LARGE SCALE GENOMIC DNA]</scope>
    <source>
        <strain evidence="3 4">D9-5</strain>
    </source>
</reference>
<evidence type="ECO:0000256" key="2">
    <source>
        <dbReference type="SAM" id="Phobius"/>
    </source>
</evidence>
<feature type="transmembrane region" description="Helical" evidence="2">
    <location>
        <begin position="159"/>
        <end position="182"/>
    </location>
</feature>
<keyword evidence="2" id="KW-0472">Membrane</keyword>
<feature type="transmembrane region" description="Helical" evidence="2">
    <location>
        <begin position="436"/>
        <end position="453"/>
    </location>
</feature>
<keyword evidence="1" id="KW-0813">Transport</keyword>
<keyword evidence="4" id="KW-1185">Reference proteome</keyword>
<evidence type="ECO:0000313" key="3">
    <source>
        <dbReference type="EMBL" id="MEC5345198.1"/>
    </source>
</evidence>
<evidence type="ECO:0000313" key="4">
    <source>
        <dbReference type="Proteomes" id="UP001309705"/>
    </source>
</evidence>
<dbReference type="Proteomes" id="UP001309705">
    <property type="component" value="Unassembled WGS sequence"/>
</dbReference>
<feature type="transmembrane region" description="Helical" evidence="2">
    <location>
        <begin position="397"/>
        <end position="416"/>
    </location>
</feature>
<dbReference type="PANTHER" id="PTHR30097">
    <property type="entry name" value="CATION EFFLUX SYSTEM PROTEIN CUSB"/>
    <property type="match status" value="1"/>
</dbReference>
<dbReference type="EMBL" id="JAYWTM010000044">
    <property type="protein sequence ID" value="MEC5345198.1"/>
    <property type="molecule type" value="Genomic_DNA"/>
</dbReference>
<dbReference type="SUPFAM" id="SSF111369">
    <property type="entry name" value="HlyD-like secretion proteins"/>
    <property type="match status" value="1"/>
</dbReference>
<feature type="transmembrane region" description="Helical" evidence="2">
    <location>
        <begin position="268"/>
        <end position="287"/>
    </location>
</feature>
<feature type="transmembrane region" description="Helical" evidence="2">
    <location>
        <begin position="194"/>
        <end position="216"/>
    </location>
</feature>
<protein>
    <submittedName>
        <fullName evidence="3">HlyD family efflux transporter periplasmic adaptor subunit</fullName>
    </submittedName>
</protein>
<keyword evidence="2" id="KW-1133">Transmembrane helix</keyword>
<accession>A0ABU6JWX9</accession>
<dbReference type="RefSeq" id="WP_327619893.1">
    <property type="nucleotide sequence ID" value="NZ_JAYWTM010000044.1"/>
</dbReference>
<dbReference type="InterPro" id="IPR051909">
    <property type="entry name" value="MFP_Cation_Efflux"/>
</dbReference>
<evidence type="ECO:0000256" key="1">
    <source>
        <dbReference type="ARBA" id="ARBA00022448"/>
    </source>
</evidence>
<dbReference type="PANTHER" id="PTHR30097:SF4">
    <property type="entry name" value="SLR6042 PROTEIN"/>
    <property type="match status" value="1"/>
</dbReference>
<organism evidence="3 4">
    <name type="scientific">Brenneria populi</name>
    <dbReference type="NCBI Taxonomy" id="1505588"/>
    <lineage>
        <taxon>Bacteria</taxon>
        <taxon>Pseudomonadati</taxon>
        <taxon>Pseudomonadota</taxon>
        <taxon>Gammaproteobacteria</taxon>
        <taxon>Enterobacterales</taxon>
        <taxon>Pectobacteriaceae</taxon>
        <taxon>Brenneria</taxon>
    </lineage>
</organism>
<feature type="transmembrane region" description="Helical" evidence="2">
    <location>
        <begin position="368"/>
        <end position="391"/>
    </location>
</feature>
<feature type="transmembrane region" description="Helical" evidence="2">
    <location>
        <begin position="228"/>
        <end position="247"/>
    </location>
</feature>
<gene>
    <name evidence="3" type="ORF">VSX58_21655</name>
</gene>
<comment type="caution">
    <text evidence="3">The sequence shown here is derived from an EMBL/GenBank/DDBJ whole genome shotgun (WGS) entry which is preliminary data.</text>
</comment>
<name>A0ABU6JWX9_9GAMM</name>
<feature type="transmembrane region" description="Helical" evidence="2">
    <location>
        <begin position="293"/>
        <end position="312"/>
    </location>
</feature>
<sequence length="723" mass="80977">MAGRVSAPGKVAVQAHGDPRAALRLLPLRDELILHAGPANRDGSPSWTLEDPLRGLFFRIGWAEMAMLSRWSLGEAAKIVAQINQATPLTIDAGDVQHFSRFLQANSLTRASGDEALAQFGRQLAKTQVSVWRNLLKNYLFFRIPLWHPDRFLTATLPWAAPLFSRLFLTLTLMAALLGLFLAGRQWETFKHTFMHFFTLEGAVLAGITLCFTKVLHELGHAYTCKRYGARVATMGVAFLVMMPVLYTDTSGSWKLTRRRQRMAIGAAGMLTELTLAAWATLAWSFLPDGMLRSAAFMLATTTWIMTLAINLSPLMRFDGYFLLSDWLQVPNLQQRGFAVGRWRMREWLFGLGDLPPEPLPRWLRRTLTVYAFCVWVYRFFLFTGIAILVYHMTFKLLGMLLFAVEIGYFVIAPVVNELREWSKRRKDYRMNRNMIVTLTSGCLLLLLLAIPWQSTVYAPALLRAERQSSLYMPLPAMMARIDIQVGQPVAAGQALFTLSSDALSHERRQLERQIATLSWQRTFQVFNKGAASEHLRVSQERDAALQKLAVLKRQSEQLIVRAPISGVVVDIAMPLAAGEWLAQGEWLAAIVKPSGGLVEAFVSEKDRQRLKVGGRGHFYPQDAGRAALPLTIVDIDHAATRDLSAVPELASTYGGDIAALSDAQRKLHPEQVVYRVLLSVPADRQGQRQMLRGTVSMDGEAQSLLARGWKLASAVLIRELSF</sequence>
<keyword evidence="2" id="KW-0812">Transmembrane</keyword>
<proteinExistence type="predicted"/>